<evidence type="ECO:0000313" key="3">
    <source>
        <dbReference type="Proteomes" id="UP000199700"/>
    </source>
</evidence>
<dbReference type="InterPro" id="IPR014914">
    <property type="entry name" value="RES_dom"/>
</dbReference>
<dbReference type="OrthoDB" id="7257056at2"/>
<name>A0A1H1WR01_BRESA</name>
<evidence type="ECO:0000313" key="2">
    <source>
        <dbReference type="EMBL" id="SDS98609.1"/>
    </source>
</evidence>
<dbReference type="SMART" id="SM00953">
    <property type="entry name" value="RES"/>
    <property type="match status" value="1"/>
</dbReference>
<dbReference type="Pfam" id="PF08808">
    <property type="entry name" value="RES"/>
    <property type="match status" value="1"/>
</dbReference>
<accession>A0A1H1WR01</accession>
<dbReference type="Proteomes" id="UP000199700">
    <property type="component" value="Chromosome"/>
</dbReference>
<keyword evidence="3" id="KW-1185">Reference proteome</keyword>
<reference evidence="2" key="1">
    <citation type="submission" date="2016-10" db="EMBL/GenBank/DDBJ databases">
        <authorList>
            <person name="Varghese N."/>
            <person name="Submissions S."/>
        </authorList>
    </citation>
    <scope>NUCLEOTIDE SEQUENCE [LARGE SCALE GENOMIC DNA]</scope>
    <source>
        <strain evidence="2">DSM 22082</strain>
    </source>
</reference>
<sequence length="245" mass="26556">MSPIILPPERLRCPDPAKCPVAVDELCDAVAAGALPLTVLKADSEWFRVFNTVDGYATPNPGKGNSRFSPFNEAGTQARVPSMYLADTLEAALLETSFHDVPILPPREVNVSTLLGMAHAQVKLPTDLSVVDLRDRSLKAMGIGRAGLASSPREHYPCTRRVAKRIHTSGQNIAGILWHSRQTEINQLPAAEVLVLFADRVPTDRGDWQLVPNFSSMGALLEGSGWLLVDRLADSLGVTLVDELT</sequence>
<dbReference type="EMBL" id="LT629739">
    <property type="protein sequence ID" value="SDS98609.1"/>
    <property type="molecule type" value="Genomic_DNA"/>
</dbReference>
<evidence type="ECO:0000259" key="1">
    <source>
        <dbReference type="SMART" id="SM00953"/>
    </source>
</evidence>
<feature type="domain" description="RES" evidence="1">
    <location>
        <begin position="53"/>
        <end position="207"/>
    </location>
</feature>
<dbReference type="STRING" id="629680.SAMN04489751_3428"/>
<proteinExistence type="predicted"/>
<organism evidence="2 3">
    <name type="scientific">Brevibacterium sandarakinum</name>
    <dbReference type="NCBI Taxonomy" id="629680"/>
    <lineage>
        <taxon>Bacteria</taxon>
        <taxon>Bacillati</taxon>
        <taxon>Actinomycetota</taxon>
        <taxon>Actinomycetes</taxon>
        <taxon>Micrococcales</taxon>
        <taxon>Brevibacteriaceae</taxon>
        <taxon>Brevibacterium</taxon>
    </lineage>
</organism>
<dbReference type="AlphaFoldDB" id="A0A1H1WR01"/>
<gene>
    <name evidence="2" type="ORF">SAMN04489751_3428</name>
</gene>
<dbReference type="RefSeq" id="WP_009884120.1">
    <property type="nucleotide sequence ID" value="NZ_LT629739.1"/>
</dbReference>
<dbReference type="GeneID" id="60906767"/>
<protein>
    <submittedName>
        <fullName evidence="2">RES domain-containing protein</fullName>
    </submittedName>
</protein>